<dbReference type="Gene3D" id="3.50.50.60">
    <property type="entry name" value="FAD/NAD(P)-binding domain"/>
    <property type="match status" value="2"/>
</dbReference>
<dbReference type="EMBL" id="CP037421">
    <property type="protein sequence ID" value="QDT28340.1"/>
    <property type="molecule type" value="Genomic_DNA"/>
</dbReference>
<keyword evidence="2" id="KW-0732">Signal</keyword>
<proteinExistence type="predicted"/>
<dbReference type="InterPro" id="IPR002937">
    <property type="entry name" value="Amino_oxidase"/>
</dbReference>
<reference evidence="7 8" key="1">
    <citation type="submission" date="2019-03" db="EMBL/GenBank/DDBJ databases">
        <title>Deep-cultivation of Planctomycetes and their phenomic and genomic characterization uncovers novel biology.</title>
        <authorList>
            <person name="Wiegand S."/>
            <person name="Jogler M."/>
            <person name="Boedeker C."/>
            <person name="Pinto D."/>
            <person name="Vollmers J."/>
            <person name="Rivas-Marin E."/>
            <person name="Kohn T."/>
            <person name="Peeters S.H."/>
            <person name="Heuer A."/>
            <person name="Rast P."/>
            <person name="Oberbeckmann S."/>
            <person name="Bunk B."/>
            <person name="Jeske O."/>
            <person name="Meyerdierks A."/>
            <person name="Storesund J.E."/>
            <person name="Kallscheuer N."/>
            <person name="Luecker S."/>
            <person name="Lage O.M."/>
            <person name="Pohl T."/>
            <person name="Merkel B.J."/>
            <person name="Hornburger P."/>
            <person name="Mueller R.-W."/>
            <person name="Bruemmer F."/>
            <person name="Labrenz M."/>
            <person name="Spormann A.M."/>
            <person name="Op den Camp H."/>
            <person name="Overmann J."/>
            <person name="Amann R."/>
            <person name="Jetten M.S.M."/>
            <person name="Mascher T."/>
            <person name="Medema M.H."/>
            <person name="Devos D.P."/>
            <person name="Kaster A.-K."/>
            <person name="Ovreas L."/>
            <person name="Rohde M."/>
            <person name="Galperin M.Y."/>
            <person name="Jogler C."/>
        </authorList>
    </citation>
    <scope>NUCLEOTIDE SEQUENCE [LARGE SCALE GENOMIC DNA]</scope>
    <source>
        <strain evidence="7 8">Enr10</strain>
    </source>
</reference>
<keyword evidence="8" id="KW-1185">Reference proteome</keyword>
<keyword evidence="4" id="KW-0521">NADP</keyword>
<keyword evidence="5" id="KW-0520">NAD</keyword>
<dbReference type="Pfam" id="PF01593">
    <property type="entry name" value="Amino_oxidase"/>
    <property type="match status" value="1"/>
</dbReference>
<evidence type="ECO:0000256" key="3">
    <source>
        <dbReference type="ARBA" id="ARBA00022827"/>
    </source>
</evidence>
<dbReference type="RefSeq" id="WP_145450864.1">
    <property type="nucleotide sequence ID" value="NZ_CP037421.1"/>
</dbReference>
<dbReference type="GO" id="GO:0016491">
    <property type="term" value="F:oxidoreductase activity"/>
    <property type="evidence" value="ECO:0007669"/>
    <property type="project" value="UniProtKB-KW"/>
</dbReference>
<evidence type="ECO:0000256" key="2">
    <source>
        <dbReference type="ARBA" id="ARBA00022729"/>
    </source>
</evidence>
<evidence type="ECO:0000256" key="5">
    <source>
        <dbReference type="ARBA" id="ARBA00023027"/>
    </source>
</evidence>
<evidence type="ECO:0000256" key="1">
    <source>
        <dbReference type="ARBA" id="ARBA00022630"/>
    </source>
</evidence>
<evidence type="ECO:0000313" key="7">
    <source>
        <dbReference type="EMBL" id="QDT28340.1"/>
    </source>
</evidence>
<protein>
    <submittedName>
        <fullName evidence="7">All-trans-zeta-carotene desaturase</fullName>
        <ecNumber evidence="7">1.3.99.26</ecNumber>
    </submittedName>
</protein>
<accession>A0A517Q9P2</accession>
<gene>
    <name evidence="7" type="primary">carC</name>
    <name evidence="7" type="ORF">Enr10x_36820</name>
</gene>
<dbReference type="SUPFAM" id="SSF51905">
    <property type="entry name" value="FAD/NAD(P)-binding domain"/>
    <property type="match status" value="1"/>
</dbReference>
<keyword evidence="1" id="KW-0285">Flavoprotein</keyword>
<sequence>MASTRSAWDEIVIGSGMGGMVAAAALSRLGHRVLLLEQYESLGGQTHNFSRDGFRWTAGIHYLAAMGPDQREKAILDWLTDTPIELAPMGTVYDTLHIGDAPPIQLSRPTEAQKLDLKEHFPDEGAAIEGWFQAIQAGRKALETIIRARSLPVAVGAVSKWWRRAAIRRWCERTTAEVTSELTDNPELAAAFSAQWGTFGGRPGTASFAFHASVIGSYLDSGGFYPAGGGSTIAEHLLATIRAQGGEAHAGVTVEALRMENGRVVGVTTADGEAIAADKVISNIGARETVDRLLPEGHGQQAWVDEIRALGSNICHFSLFLGFCGDIEAAGATKSNHWLYPTGETDAVWTDVSNNVPPAMFVSFASLKDPAYDPGPDRKHTGEIIAWADWSTVARWAAIPPGERGEDYHDFKSQVEAALFAQFETYFPRLAELVVFREVATPLATAAITGHTKGAFYGLDVTPKRIMSDALRMKTPIKGLYLSGQDVVSPGIPGALWGGLLCAVSIDPKMAVHLGG</sequence>
<dbReference type="InterPro" id="IPR036188">
    <property type="entry name" value="FAD/NAD-bd_sf"/>
</dbReference>
<dbReference type="EC" id="1.3.99.26" evidence="7"/>
<dbReference type="AlphaFoldDB" id="A0A517Q9P2"/>
<dbReference type="InterPro" id="IPR052206">
    <property type="entry name" value="Retinol_saturase"/>
</dbReference>
<organism evidence="7 8">
    <name type="scientific">Gimesia panareensis</name>
    <dbReference type="NCBI Taxonomy" id="2527978"/>
    <lineage>
        <taxon>Bacteria</taxon>
        <taxon>Pseudomonadati</taxon>
        <taxon>Planctomycetota</taxon>
        <taxon>Planctomycetia</taxon>
        <taxon>Planctomycetales</taxon>
        <taxon>Planctomycetaceae</taxon>
        <taxon>Gimesia</taxon>
    </lineage>
</organism>
<evidence type="ECO:0000313" key="8">
    <source>
        <dbReference type="Proteomes" id="UP000315647"/>
    </source>
</evidence>
<dbReference type="PANTHER" id="PTHR46091:SF3">
    <property type="entry name" value="AMINE OXIDASE DOMAIN-CONTAINING PROTEIN"/>
    <property type="match status" value="1"/>
</dbReference>
<evidence type="ECO:0000259" key="6">
    <source>
        <dbReference type="Pfam" id="PF01593"/>
    </source>
</evidence>
<keyword evidence="3" id="KW-0274">FAD</keyword>
<feature type="domain" description="Amine oxidase" evidence="6">
    <location>
        <begin position="17"/>
        <end position="358"/>
    </location>
</feature>
<keyword evidence="7" id="KW-0560">Oxidoreductase</keyword>
<dbReference type="PANTHER" id="PTHR46091">
    <property type="entry name" value="BLR7054 PROTEIN"/>
    <property type="match status" value="1"/>
</dbReference>
<evidence type="ECO:0000256" key="4">
    <source>
        <dbReference type="ARBA" id="ARBA00022857"/>
    </source>
</evidence>
<dbReference type="Proteomes" id="UP000315647">
    <property type="component" value="Chromosome"/>
</dbReference>
<name>A0A517Q9P2_9PLAN</name>